<dbReference type="FunFam" id="1.20.1250.20:FF:000029">
    <property type="entry name" value="solute carrier family 2, facilitated glucose transporter member 4"/>
    <property type="match status" value="1"/>
</dbReference>
<dbReference type="AlphaFoldDB" id="A0A4W4FQK7"/>
<dbReference type="InterPro" id="IPR036259">
    <property type="entry name" value="MFS_trans_sf"/>
</dbReference>
<evidence type="ECO:0000259" key="7">
    <source>
        <dbReference type="PROSITE" id="PS50850"/>
    </source>
</evidence>
<dbReference type="GO" id="GO:0016324">
    <property type="term" value="C:apical plasma membrane"/>
    <property type="evidence" value="ECO:0007669"/>
    <property type="project" value="TreeGrafter"/>
</dbReference>
<keyword evidence="2 6" id="KW-0812">Transmembrane</keyword>
<evidence type="ECO:0000256" key="4">
    <source>
        <dbReference type="ARBA" id="ARBA00023136"/>
    </source>
</evidence>
<dbReference type="NCBIfam" id="TIGR00879">
    <property type="entry name" value="SP"/>
    <property type="match status" value="1"/>
</dbReference>
<evidence type="ECO:0000313" key="8">
    <source>
        <dbReference type="Ensembl" id="ENSEEEP00000026234.2"/>
    </source>
</evidence>
<organism evidence="8 9">
    <name type="scientific">Electrophorus electricus</name>
    <name type="common">Electric eel</name>
    <name type="synonym">Gymnotus electricus</name>
    <dbReference type="NCBI Taxonomy" id="8005"/>
    <lineage>
        <taxon>Eukaryota</taxon>
        <taxon>Metazoa</taxon>
        <taxon>Chordata</taxon>
        <taxon>Craniata</taxon>
        <taxon>Vertebrata</taxon>
        <taxon>Euteleostomi</taxon>
        <taxon>Actinopterygii</taxon>
        <taxon>Neopterygii</taxon>
        <taxon>Teleostei</taxon>
        <taxon>Ostariophysi</taxon>
        <taxon>Gymnotiformes</taxon>
        <taxon>Gymnotoidei</taxon>
        <taxon>Gymnotidae</taxon>
        <taxon>Electrophorus</taxon>
    </lineage>
</organism>
<dbReference type="GO" id="GO:0055056">
    <property type="term" value="F:D-glucose transmembrane transporter activity"/>
    <property type="evidence" value="ECO:0007669"/>
    <property type="project" value="TreeGrafter"/>
</dbReference>
<reference evidence="8" key="5">
    <citation type="submission" date="2025-09" db="UniProtKB">
        <authorList>
            <consortium name="Ensembl"/>
        </authorList>
    </citation>
    <scope>IDENTIFICATION</scope>
</reference>
<dbReference type="Proteomes" id="UP000314983">
    <property type="component" value="Chromosome 10"/>
</dbReference>
<dbReference type="GO" id="GO:0032868">
    <property type="term" value="P:response to insulin"/>
    <property type="evidence" value="ECO:0007669"/>
    <property type="project" value="TreeGrafter"/>
</dbReference>
<dbReference type="InterPro" id="IPR020846">
    <property type="entry name" value="MFS_dom"/>
</dbReference>
<evidence type="ECO:0000256" key="3">
    <source>
        <dbReference type="ARBA" id="ARBA00022989"/>
    </source>
</evidence>
<feature type="transmembrane region" description="Helical" evidence="6">
    <location>
        <begin position="191"/>
        <end position="212"/>
    </location>
</feature>
<feature type="transmembrane region" description="Helical" evidence="6">
    <location>
        <begin position="16"/>
        <end position="33"/>
    </location>
</feature>
<keyword evidence="5" id="KW-0813">Transport</keyword>
<dbReference type="PROSITE" id="PS00216">
    <property type="entry name" value="SUGAR_TRANSPORT_1"/>
    <property type="match status" value="1"/>
</dbReference>
<reference evidence="8" key="3">
    <citation type="submission" date="2020-05" db="EMBL/GenBank/DDBJ databases">
        <title>Electrophorus electricus (electric eel) genome, fEleEle1, primary haplotype.</title>
        <authorList>
            <person name="Myers G."/>
            <person name="Meyer A."/>
            <person name="Fedrigo O."/>
            <person name="Formenti G."/>
            <person name="Rhie A."/>
            <person name="Tracey A."/>
            <person name="Sims Y."/>
            <person name="Jarvis E.D."/>
        </authorList>
    </citation>
    <scope>NUCLEOTIDE SEQUENCE [LARGE SCALE GENOMIC DNA]</scope>
</reference>
<dbReference type="GeneTree" id="ENSGT00940000166444"/>
<feature type="transmembrane region" description="Helical" evidence="6">
    <location>
        <begin position="68"/>
        <end position="88"/>
    </location>
</feature>
<reference evidence="9" key="2">
    <citation type="journal article" date="2017" name="Sci. Adv.">
        <title>A tail of two voltages: Proteomic comparison of the three electric organs of the electric eel.</title>
        <authorList>
            <person name="Traeger L.L."/>
            <person name="Sabat G."/>
            <person name="Barrett-Wilt G.A."/>
            <person name="Wells G.B."/>
            <person name="Sussman M.R."/>
        </authorList>
    </citation>
    <scope>NUCLEOTIDE SEQUENCE [LARGE SCALE GENOMIC DNA]</scope>
</reference>
<dbReference type="PROSITE" id="PS00217">
    <property type="entry name" value="SUGAR_TRANSPORT_2"/>
    <property type="match status" value="1"/>
</dbReference>
<feature type="transmembrane region" description="Helical" evidence="6">
    <location>
        <begin position="438"/>
        <end position="458"/>
    </location>
</feature>
<evidence type="ECO:0000256" key="6">
    <source>
        <dbReference type="SAM" id="Phobius"/>
    </source>
</evidence>
<feature type="transmembrane region" description="Helical" evidence="6">
    <location>
        <begin position="312"/>
        <end position="333"/>
    </location>
</feature>
<dbReference type="GO" id="GO:0070837">
    <property type="term" value="P:dehydroascorbic acid transport"/>
    <property type="evidence" value="ECO:0007669"/>
    <property type="project" value="TreeGrafter"/>
</dbReference>
<dbReference type="Pfam" id="PF00083">
    <property type="entry name" value="Sugar_tr"/>
    <property type="match status" value="1"/>
</dbReference>
<evidence type="ECO:0000256" key="5">
    <source>
        <dbReference type="RuleBase" id="RU003346"/>
    </source>
</evidence>
<feature type="transmembrane region" description="Helical" evidence="6">
    <location>
        <begin position="277"/>
        <end position="300"/>
    </location>
</feature>
<feature type="domain" description="Major facilitator superfamily (MFS) profile" evidence="7">
    <location>
        <begin position="20"/>
        <end position="462"/>
    </location>
</feature>
<reference evidence="8" key="4">
    <citation type="submission" date="2025-08" db="UniProtKB">
        <authorList>
            <consortium name="Ensembl"/>
        </authorList>
    </citation>
    <scope>IDENTIFICATION</scope>
</reference>
<evidence type="ECO:0000256" key="1">
    <source>
        <dbReference type="ARBA" id="ARBA00004141"/>
    </source>
</evidence>
<dbReference type="GO" id="GO:0046323">
    <property type="term" value="P:D-glucose import"/>
    <property type="evidence" value="ECO:0007669"/>
    <property type="project" value="TreeGrafter"/>
</dbReference>
<dbReference type="InterPro" id="IPR005828">
    <property type="entry name" value="MFS_sugar_transport-like"/>
</dbReference>
<comment type="subcellular location">
    <subcellularLocation>
        <location evidence="1">Membrane</location>
        <topology evidence="1">Multi-pass membrane protein</topology>
    </subcellularLocation>
</comment>
<sequence length="518" mass="55997">ICIPSSLSQRKQITRHLLFCVSTAVIGSLQFGYNTGVINAPYEKVQAFFKNASLERYGKAMDDCSVTVLWNFAVAVFSAGGMVGALGVSPLVNKFGRRKSMILCNTLALIGGGLMGLSGACRSYEMVILGRLVIGVFCGLYTGLTPMYVGELAPTALRGAFGTLHQLGTVIGILIAQILGLEELLGSQALWPLLLALTVLPAVLQSVLLLFCSESPRYLLINLQQEAEALKVLVRLRGHEDVEEDIQEMKDEAEKMAMETKVSVLELFRKSSYRQPIIIAIVMNLSQQLSGINAVFYYSTEIFISAGVTQPVFATIGVGIVNTLCTVISLFLVERAGRRTLQMIGLGVPRSTNPAPPLHAVFVQGQTSVVSYLAILAIFGFVASFEVGPGPIPWFIATELFAQGARPAAVAVGGCTNWTANFLVGLSFRTLLGLCGPYVFIIFFILLVLFFLFTYFWVPETRGRTFEDIATGFEKAVASGPSQPSQTRGVGTLPLSPTEKVAMVEFTGQEAAKREANQ</sequence>
<dbReference type="Ensembl" id="ENSEEET00000026531.2">
    <property type="protein sequence ID" value="ENSEEEP00000026234.2"/>
    <property type="gene ID" value="ENSEEEG00000012684.2"/>
</dbReference>
<dbReference type="PANTHER" id="PTHR23503">
    <property type="entry name" value="SOLUTE CARRIER FAMILY 2"/>
    <property type="match status" value="1"/>
</dbReference>
<dbReference type="Gene3D" id="1.20.1250.20">
    <property type="entry name" value="MFS general substrate transporter like domains"/>
    <property type="match status" value="1"/>
</dbReference>
<feature type="transmembrane region" description="Helical" evidence="6">
    <location>
        <begin position="100"/>
        <end position="120"/>
    </location>
</feature>
<dbReference type="InterPro" id="IPR005829">
    <property type="entry name" value="Sugar_transporter_CS"/>
</dbReference>
<feature type="transmembrane region" description="Helical" evidence="6">
    <location>
        <begin position="156"/>
        <end position="179"/>
    </location>
</feature>
<keyword evidence="9" id="KW-1185">Reference proteome</keyword>
<dbReference type="SUPFAM" id="SSF103473">
    <property type="entry name" value="MFS general substrate transporter"/>
    <property type="match status" value="1"/>
</dbReference>
<comment type="similarity">
    <text evidence="5">Belongs to the major facilitator superfamily. Sugar transporter (TC 2.A.1.1) family.</text>
</comment>
<dbReference type="PRINTS" id="PR00171">
    <property type="entry name" value="SUGRTRNSPORT"/>
</dbReference>
<protein>
    <recommendedName>
        <fullName evidence="7">Major facilitator superfamily (MFS) profile domain-containing protein</fullName>
    </recommendedName>
</protein>
<dbReference type="InterPro" id="IPR045263">
    <property type="entry name" value="GLUT"/>
</dbReference>
<name>A0A4W4FQK7_ELEEL</name>
<dbReference type="GO" id="GO:0016323">
    <property type="term" value="C:basolateral plasma membrane"/>
    <property type="evidence" value="ECO:0007669"/>
    <property type="project" value="TreeGrafter"/>
</dbReference>
<evidence type="ECO:0000313" key="9">
    <source>
        <dbReference type="Proteomes" id="UP000314983"/>
    </source>
</evidence>
<keyword evidence="3 6" id="KW-1133">Transmembrane helix</keyword>
<gene>
    <name evidence="8" type="primary">slc2a3b</name>
</gene>
<keyword evidence="4 6" id="KW-0472">Membrane</keyword>
<accession>A0A4W4FQK7</accession>
<dbReference type="PROSITE" id="PS50850">
    <property type="entry name" value="MFS"/>
    <property type="match status" value="1"/>
</dbReference>
<feature type="transmembrane region" description="Helical" evidence="6">
    <location>
        <begin position="126"/>
        <end position="144"/>
    </location>
</feature>
<evidence type="ECO:0000256" key="2">
    <source>
        <dbReference type="ARBA" id="ARBA00022692"/>
    </source>
</evidence>
<proteinExistence type="inferred from homology"/>
<dbReference type="PANTHER" id="PTHR23503:SF124">
    <property type="entry name" value="SOLUTE CARRIER FAMILY 2 MEMBER 3B"/>
    <property type="match status" value="1"/>
</dbReference>
<feature type="transmembrane region" description="Helical" evidence="6">
    <location>
        <begin position="369"/>
        <end position="385"/>
    </location>
</feature>
<dbReference type="InterPro" id="IPR003663">
    <property type="entry name" value="Sugar/inositol_transpt"/>
</dbReference>
<reference evidence="9" key="1">
    <citation type="journal article" date="2014" name="Science">
        <title>Nonhuman genetics. Genomic basis for the convergent evolution of electric organs.</title>
        <authorList>
            <person name="Gallant J.R."/>
            <person name="Traeger L.L."/>
            <person name="Volkening J.D."/>
            <person name="Moffett H."/>
            <person name="Chen P.H."/>
            <person name="Novina C.D."/>
            <person name="Phillips G.N.Jr."/>
            <person name="Anand R."/>
            <person name="Wells G.B."/>
            <person name="Pinch M."/>
            <person name="Guth R."/>
            <person name="Unguez G.A."/>
            <person name="Albert J.S."/>
            <person name="Zakon H.H."/>
            <person name="Samanta M.P."/>
            <person name="Sussman M.R."/>
        </authorList>
    </citation>
    <scope>NUCLEOTIDE SEQUENCE [LARGE SCALE GENOMIC DNA]</scope>
</reference>